<comment type="cofactor">
    <cofactor evidence="14 15">
        <name>Mn(2+)</name>
        <dbReference type="ChEBI" id="CHEBI:29035"/>
    </cofactor>
    <cofactor evidence="14 15">
        <name>Mg(2+)</name>
        <dbReference type="ChEBI" id="CHEBI:18420"/>
    </cofactor>
    <text evidence="14 15">Manganese or magnesium. Binds 1 divalent metal ion per monomer in the absence of substrate. May bind a second metal ion after substrate binding.</text>
</comment>
<evidence type="ECO:0000259" key="17">
    <source>
        <dbReference type="PROSITE" id="PS51975"/>
    </source>
</evidence>
<keyword evidence="9 14" id="KW-0540">Nuclease</keyword>
<dbReference type="PATRIC" id="fig|1618422.5.peg.22"/>
<dbReference type="EMBL" id="LBUP01000001">
    <property type="protein sequence ID" value="KKQ67094.1"/>
    <property type="molecule type" value="Genomic_DNA"/>
</dbReference>
<feature type="binding site" evidence="14 15">
    <location>
        <position position="24"/>
    </location>
    <ligand>
        <name>a divalent metal cation</name>
        <dbReference type="ChEBI" id="CHEBI:60240"/>
    </ligand>
</feature>
<dbReference type="Gene3D" id="3.30.420.10">
    <property type="entry name" value="Ribonuclease H-like superfamily/Ribonuclease H"/>
    <property type="match status" value="1"/>
</dbReference>
<evidence type="ECO:0000256" key="2">
    <source>
        <dbReference type="ARBA" id="ARBA00001946"/>
    </source>
</evidence>
<comment type="function">
    <text evidence="3 14 16">Endonuclease that specifically degrades the RNA of RNA-DNA hybrids.</text>
</comment>
<evidence type="ECO:0000256" key="7">
    <source>
        <dbReference type="ARBA" id="ARBA00019179"/>
    </source>
</evidence>
<comment type="cofactor">
    <cofactor evidence="2">
        <name>Mg(2+)</name>
        <dbReference type="ChEBI" id="CHEBI:18420"/>
    </cofactor>
</comment>
<dbReference type="AlphaFoldDB" id="A0A0G0M0D3"/>
<comment type="caution">
    <text evidence="18">The sequence shown here is derived from an EMBL/GenBank/DDBJ whole genome shotgun (WGS) entry which is preliminary data.</text>
</comment>
<dbReference type="InterPro" id="IPR012337">
    <property type="entry name" value="RNaseH-like_sf"/>
</dbReference>
<evidence type="ECO:0000256" key="13">
    <source>
        <dbReference type="ARBA" id="ARBA00023211"/>
    </source>
</evidence>
<dbReference type="InterPro" id="IPR022898">
    <property type="entry name" value="RNase_HII"/>
</dbReference>
<accession>A0A0G0M0D3</accession>
<evidence type="ECO:0000256" key="16">
    <source>
        <dbReference type="RuleBase" id="RU003515"/>
    </source>
</evidence>
<keyword evidence="8 14" id="KW-0963">Cytoplasm</keyword>
<dbReference type="Proteomes" id="UP000034235">
    <property type="component" value="Unassembled WGS sequence"/>
</dbReference>
<dbReference type="EC" id="3.1.26.4" evidence="6 14"/>
<evidence type="ECO:0000256" key="6">
    <source>
        <dbReference type="ARBA" id="ARBA00012180"/>
    </source>
</evidence>
<dbReference type="InterPro" id="IPR036397">
    <property type="entry name" value="RNaseH_sf"/>
</dbReference>
<dbReference type="GO" id="GO:0004523">
    <property type="term" value="F:RNA-DNA hybrid ribonuclease activity"/>
    <property type="evidence" value="ECO:0007669"/>
    <property type="project" value="UniProtKB-UniRule"/>
</dbReference>
<evidence type="ECO:0000256" key="4">
    <source>
        <dbReference type="ARBA" id="ARBA00004496"/>
    </source>
</evidence>
<dbReference type="NCBIfam" id="NF000595">
    <property type="entry name" value="PRK00015.1-3"/>
    <property type="match status" value="1"/>
</dbReference>
<dbReference type="InterPro" id="IPR024567">
    <property type="entry name" value="RNase_HII/HIII_dom"/>
</dbReference>
<comment type="catalytic activity">
    <reaction evidence="1 14 15 16">
        <text>Endonucleolytic cleavage to 5'-phosphomonoester.</text>
        <dbReference type="EC" id="3.1.26.4"/>
    </reaction>
</comment>
<dbReference type="SUPFAM" id="SSF53098">
    <property type="entry name" value="Ribonuclease H-like"/>
    <property type="match status" value="1"/>
</dbReference>
<evidence type="ECO:0000256" key="8">
    <source>
        <dbReference type="ARBA" id="ARBA00022490"/>
    </source>
</evidence>
<keyword evidence="12 14" id="KW-0378">Hydrolase</keyword>
<evidence type="ECO:0000256" key="1">
    <source>
        <dbReference type="ARBA" id="ARBA00000077"/>
    </source>
</evidence>
<feature type="binding site" evidence="14 15">
    <location>
        <position position="25"/>
    </location>
    <ligand>
        <name>a divalent metal cation</name>
        <dbReference type="ChEBI" id="CHEBI:60240"/>
    </ligand>
</feature>
<keyword evidence="10 14" id="KW-0479">Metal-binding</keyword>
<keyword evidence="13 14" id="KW-0464">Manganese</keyword>
<evidence type="ECO:0000313" key="18">
    <source>
        <dbReference type="EMBL" id="KKQ67094.1"/>
    </source>
</evidence>
<dbReference type="PROSITE" id="PS51975">
    <property type="entry name" value="RNASE_H_2"/>
    <property type="match status" value="1"/>
</dbReference>
<dbReference type="GO" id="GO:0005737">
    <property type="term" value="C:cytoplasm"/>
    <property type="evidence" value="ECO:0007669"/>
    <property type="project" value="UniProtKB-SubCell"/>
</dbReference>
<comment type="subcellular location">
    <subcellularLocation>
        <location evidence="4 14">Cytoplasm</location>
    </subcellularLocation>
</comment>
<feature type="binding site" evidence="14 15">
    <location>
        <position position="117"/>
    </location>
    <ligand>
        <name>a divalent metal cation</name>
        <dbReference type="ChEBI" id="CHEBI:60240"/>
    </ligand>
</feature>
<dbReference type="GO" id="GO:0032299">
    <property type="term" value="C:ribonuclease H2 complex"/>
    <property type="evidence" value="ECO:0007669"/>
    <property type="project" value="TreeGrafter"/>
</dbReference>
<reference evidence="18 19" key="1">
    <citation type="journal article" date="2015" name="Nature">
        <title>rRNA introns, odd ribosomes, and small enigmatic genomes across a large radiation of phyla.</title>
        <authorList>
            <person name="Brown C.T."/>
            <person name="Hug L.A."/>
            <person name="Thomas B.C."/>
            <person name="Sharon I."/>
            <person name="Castelle C.J."/>
            <person name="Singh A."/>
            <person name="Wilkins M.J."/>
            <person name="Williams K.H."/>
            <person name="Banfield J.F."/>
        </authorList>
    </citation>
    <scope>NUCLEOTIDE SEQUENCE [LARGE SCALE GENOMIC DNA]</scope>
</reference>
<dbReference type="PANTHER" id="PTHR10954:SF18">
    <property type="entry name" value="RIBONUCLEASE HII"/>
    <property type="match status" value="1"/>
</dbReference>
<evidence type="ECO:0000256" key="9">
    <source>
        <dbReference type="ARBA" id="ARBA00022722"/>
    </source>
</evidence>
<dbReference type="PANTHER" id="PTHR10954">
    <property type="entry name" value="RIBONUCLEASE H2 SUBUNIT A"/>
    <property type="match status" value="1"/>
</dbReference>
<protein>
    <recommendedName>
        <fullName evidence="7 14">Ribonuclease HII</fullName>
        <shortName evidence="14">RNase HII</shortName>
        <ecNumber evidence="6 14">3.1.26.4</ecNumber>
    </recommendedName>
</protein>
<dbReference type="GO" id="GO:0043137">
    <property type="term" value="P:DNA replication, removal of RNA primer"/>
    <property type="evidence" value="ECO:0007669"/>
    <property type="project" value="TreeGrafter"/>
</dbReference>
<dbReference type="GO" id="GO:0003723">
    <property type="term" value="F:RNA binding"/>
    <property type="evidence" value="ECO:0007669"/>
    <property type="project" value="UniProtKB-UniRule"/>
</dbReference>
<gene>
    <name evidence="14" type="primary">rnhB</name>
    <name evidence="18" type="ORF">US86_C0001G0021</name>
</gene>
<evidence type="ECO:0000256" key="5">
    <source>
        <dbReference type="ARBA" id="ARBA00007383"/>
    </source>
</evidence>
<dbReference type="Pfam" id="PF01351">
    <property type="entry name" value="RNase_HII"/>
    <property type="match status" value="1"/>
</dbReference>
<keyword evidence="11 14" id="KW-0255">Endonuclease</keyword>
<sequence>MLYATLGYEYKLWNEGKTLVCGIDEVGRGCFAGPVVAGAVIFSPDSKVPDGIADSKLLKPSKREKLADEIKASALDFAIAEIDVETINEVGIGKATQLAFLNAVNCLKNYPEFFLIDAFHIQGLDKSIQNPIKAGDKLSVSIAAASIIAKVYRDELMSKLDGDFPGYGFARHKGYGTKDHRDAIGKLGLCDLHRKSFNLGKFIGIKVSTKGDPFRG</sequence>
<dbReference type="CDD" id="cd07182">
    <property type="entry name" value="RNase_HII_bacteria_HII_like"/>
    <property type="match status" value="1"/>
</dbReference>
<evidence type="ECO:0000256" key="11">
    <source>
        <dbReference type="ARBA" id="ARBA00022759"/>
    </source>
</evidence>
<evidence type="ECO:0000313" key="19">
    <source>
        <dbReference type="Proteomes" id="UP000034235"/>
    </source>
</evidence>
<dbReference type="InterPro" id="IPR001352">
    <property type="entry name" value="RNase_HII/HIII"/>
</dbReference>
<evidence type="ECO:0000256" key="3">
    <source>
        <dbReference type="ARBA" id="ARBA00004065"/>
    </source>
</evidence>
<feature type="domain" description="RNase H type-2" evidence="17">
    <location>
        <begin position="18"/>
        <end position="209"/>
    </location>
</feature>
<proteinExistence type="inferred from homology"/>
<organism evidence="18 19">
    <name type="scientific">Candidatus Daviesbacteria bacterium GW2011_GWA2_38_24</name>
    <dbReference type="NCBI Taxonomy" id="1618422"/>
    <lineage>
        <taxon>Bacteria</taxon>
        <taxon>Candidatus Daviesiibacteriota</taxon>
    </lineage>
</organism>
<comment type="similarity">
    <text evidence="5 14 16">Belongs to the RNase HII family.</text>
</comment>
<dbReference type="HAMAP" id="MF_00052_B">
    <property type="entry name" value="RNase_HII_B"/>
    <property type="match status" value="1"/>
</dbReference>
<evidence type="ECO:0000256" key="14">
    <source>
        <dbReference type="HAMAP-Rule" id="MF_00052"/>
    </source>
</evidence>
<evidence type="ECO:0000256" key="12">
    <source>
        <dbReference type="ARBA" id="ARBA00022801"/>
    </source>
</evidence>
<dbReference type="GO" id="GO:0006298">
    <property type="term" value="P:mismatch repair"/>
    <property type="evidence" value="ECO:0007669"/>
    <property type="project" value="TreeGrafter"/>
</dbReference>
<evidence type="ECO:0000256" key="15">
    <source>
        <dbReference type="PROSITE-ProRule" id="PRU01319"/>
    </source>
</evidence>
<name>A0A0G0M0D3_9BACT</name>
<dbReference type="GO" id="GO:0030145">
    <property type="term" value="F:manganese ion binding"/>
    <property type="evidence" value="ECO:0007669"/>
    <property type="project" value="UniProtKB-UniRule"/>
</dbReference>
<evidence type="ECO:0000256" key="10">
    <source>
        <dbReference type="ARBA" id="ARBA00022723"/>
    </source>
</evidence>